<keyword evidence="1" id="KW-0676">Redox-active center</keyword>
<dbReference type="SUPFAM" id="SSF52833">
    <property type="entry name" value="Thioredoxin-like"/>
    <property type="match status" value="1"/>
</dbReference>
<dbReference type="PANTHER" id="PTHR42852">
    <property type="entry name" value="THIOL:DISULFIDE INTERCHANGE PROTEIN DSBE"/>
    <property type="match status" value="1"/>
</dbReference>
<keyword evidence="5" id="KW-1185">Reference proteome</keyword>
<dbReference type="RefSeq" id="WP_130857512.1">
    <property type="nucleotide sequence ID" value="NZ_JBHLWO010000002.1"/>
</dbReference>
<keyword evidence="2" id="KW-1133">Transmembrane helix</keyword>
<dbReference type="InterPro" id="IPR050553">
    <property type="entry name" value="Thioredoxin_ResA/DsbE_sf"/>
</dbReference>
<dbReference type="PROSITE" id="PS51352">
    <property type="entry name" value="THIOREDOXIN_2"/>
    <property type="match status" value="1"/>
</dbReference>
<dbReference type="EMBL" id="JBHLWO010000002">
    <property type="protein sequence ID" value="MFC0318671.1"/>
    <property type="molecule type" value="Genomic_DNA"/>
</dbReference>
<dbReference type="Pfam" id="PF00578">
    <property type="entry name" value="AhpC-TSA"/>
    <property type="match status" value="1"/>
</dbReference>
<organism evidence="4 5">
    <name type="scientific">Olivibacter oleidegradans</name>
    <dbReference type="NCBI Taxonomy" id="760123"/>
    <lineage>
        <taxon>Bacteria</taxon>
        <taxon>Pseudomonadati</taxon>
        <taxon>Bacteroidota</taxon>
        <taxon>Sphingobacteriia</taxon>
        <taxon>Sphingobacteriales</taxon>
        <taxon>Sphingobacteriaceae</taxon>
        <taxon>Olivibacter</taxon>
    </lineage>
</organism>
<evidence type="ECO:0000313" key="5">
    <source>
        <dbReference type="Proteomes" id="UP001589774"/>
    </source>
</evidence>
<dbReference type="Pfam" id="PF12543">
    <property type="entry name" value="DUF3738"/>
    <property type="match status" value="1"/>
</dbReference>
<evidence type="ECO:0000256" key="1">
    <source>
        <dbReference type="ARBA" id="ARBA00023284"/>
    </source>
</evidence>
<dbReference type="InterPro" id="IPR013766">
    <property type="entry name" value="Thioredoxin_domain"/>
</dbReference>
<feature type="domain" description="Thioredoxin" evidence="3">
    <location>
        <begin position="35"/>
        <end position="181"/>
    </location>
</feature>
<dbReference type="InterPro" id="IPR017801">
    <property type="entry name" value="DUF3738"/>
</dbReference>
<protein>
    <submittedName>
        <fullName evidence="4">TlpA family protein disulfide reductase</fullName>
    </submittedName>
</protein>
<dbReference type="CDD" id="cd02966">
    <property type="entry name" value="TlpA_like_family"/>
    <property type="match status" value="1"/>
</dbReference>
<evidence type="ECO:0000259" key="3">
    <source>
        <dbReference type="PROSITE" id="PS51352"/>
    </source>
</evidence>
<dbReference type="InterPro" id="IPR000866">
    <property type="entry name" value="AhpC/TSA"/>
</dbReference>
<accession>A0ABV6HIX9</accession>
<dbReference type="PANTHER" id="PTHR42852:SF17">
    <property type="entry name" value="THIOREDOXIN-LIKE PROTEIN HI_1115"/>
    <property type="match status" value="1"/>
</dbReference>
<proteinExistence type="predicted"/>
<name>A0ABV6HIX9_9SPHI</name>
<feature type="transmembrane region" description="Helical" evidence="2">
    <location>
        <begin position="12"/>
        <end position="31"/>
    </location>
</feature>
<dbReference type="InterPro" id="IPR036249">
    <property type="entry name" value="Thioredoxin-like_sf"/>
</dbReference>
<evidence type="ECO:0000256" key="2">
    <source>
        <dbReference type="SAM" id="Phobius"/>
    </source>
</evidence>
<reference evidence="4 5" key="1">
    <citation type="submission" date="2024-09" db="EMBL/GenBank/DDBJ databases">
        <authorList>
            <person name="Sun Q."/>
            <person name="Mori K."/>
        </authorList>
    </citation>
    <scope>NUCLEOTIDE SEQUENCE [LARGE SCALE GENOMIC DNA]</scope>
    <source>
        <strain evidence="4 5">CCM 7765</strain>
    </source>
</reference>
<keyword evidence="2" id="KW-0472">Membrane</keyword>
<comment type="caution">
    <text evidence="4">The sequence shown here is derived from an EMBL/GenBank/DDBJ whole genome shotgun (WGS) entry which is preliminary data.</text>
</comment>
<dbReference type="Gene3D" id="3.40.30.10">
    <property type="entry name" value="Glutaredoxin"/>
    <property type="match status" value="1"/>
</dbReference>
<evidence type="ECO:0000313" key="4">
    <source>
        <dbReference type="EMBL" id="MFC0318671.1"/>
    </source>
</evidence>
<dbReference type="Proteomes" id="UP001589774">
    <property type="component" value="Unassembled WGS sequence"/>
</dbReference>
<dbReference type="PROSITE" id="PS00194">
    <property type="entry name" value="THIOREDOXIN_1"/>
    <property type="match status" value="1"/>
</dbReference>
<keyword evidence="2" id="KW-0812">Transmembrane</keyword>
<dbReference type="InterPro" id="IPR017937">
    <property type="entry name" value="Thioredoxin_CS"/>
</dbReference>
<sequence length="456" mass="52535">MVTKSKNSTFLLIIKHSVVIILLLASIKSFGQNELKIGDQVPDLEINNIINQSKNKLQLKDLYKNGLLIINFWATWCAPCLKELTLLDSIKKKQPQKFNVLSVSYEKSQSISTFLSSKRNQDIKTSSLNVETDDTLLTKYFPHKFLPHNIWIDSLGIVRAITGGKDITEANVLNFYNESRNLAANIKKDNMTFNPLETFHLGDSLFKYRSIITPRFNGINGGMSVRSSGGLTDRFFQYNGTITQLYWAAYSFFNPRIKHNLIKVQTQDSLKFYWPVGKNKHLLAGSKYDDKDEWAKENTFCYELSLDQPVPDSVFRNYMFNDLERFFKISVSFDMTKIPCWVVSMDKKNNKLLSTASSNEAMISFSASKMIVQNSTLEELLKFLSMNFQKLDEPFINETADACQTRLNFVLDFSSDTDFAEKKIFTLEAVFKKLRRLGLSFRKEMRTYPILVLKDT</sequence>
<gene>
    <name evidence="4" type="ORF">ACFFI0_10135</name>
</gene>